<keyword evidence="9" id="KW-1185">Reference proteome</keyword>
<dbReference type="EMBL" id="CABFWN010000006">
    <property type="protein sequence ID" value="VUG19831.1"/>
    <property type="molecule type" value="Genomic_DNA"/>
</dbReference>
<reference evidence="7 10" key="2">
    <citation type="journal article" date="2020" name="Appl. Microbiol. Biotechnol.">
        <title>Targeted gene deletion in Brettanomyces bruxellensis with an expression-free CRISPR-Cas9 system.</title>
        <authorList>
            <person name="Varela C."/>
            <person name="Bartel C."/>
            <person name="Onetto C."/>
            <person name="Borneman A."/>
        </authorList>
    </citation>
    <scope>NUCLEOTIDE SEQUENCE [LARGE SCALE GENOMIC DNA]</scope>
    <source>
        <strain evidence="7 10">AWRI1613</strain>
    </source>
</reference>
<evidence type="ECO:0000256" key="2">
    <source>
        <dbReference type="ARBA" id="ARBA00023015"/>
    </source>
</evidence>
<comment type="subcellular location">
    <subcellularLocation>
        <location evidence="1">Nucleus</location>
    </subcellularLocation>
</comment>
<keyword evidence="5" id="KW-0175">Coiled coil</keyword>
<dbReference type="Proteomes" id="UP000568158">
    <property type="component" value="Unassembled WGS sequence"/>
</dbReference>
<accession>A0A7D9D062</accession>
<evidence type="ECO:0000313" key="10">
    <source>
        <dbReference type="Proteomes" id="UP000568158"/>
    </source>
</evidence>
<evidence type="ECO:0000256" key="1">
    <source>
        <dbReference type="ARBA" id="ARBA00004123"/>
    </source>
</evidence>
<gene>
    <name evidence="8" type="primary">ies6</name>
    <name evidence="8" type="ORF">DEBR0S6_00848G</name>
    <name evidence="7" type="ORF">HII12_001464</name>
</gene>
<dbReference type="Pfam" id="PF08265">
    <property type="entry name" value="YL1_C"/>
    <property type="match status" value="1"/>
</dbReference>
<reference evidence="8 9" key="1">
    <citation type="submission" date="2019-07" db="EMBL/GenBank/DDBJ databases">
        <authorList>
            <person name="Friedrich A."/>
            <person name="Schacherer J."/>
        </authorList>
    </citation>
    <scope>NUCLEOTIDE SEQUENCE [LARGE SCALE GENOMIC DNA]</scope>
</reference>
<dbReference type="GO" id="GO:0031011">
    <property type="term" value="C:Ino80 complex"/>
    <property type="evidence" value="ECO:0007669"/>
    <property type="project" value="InterPro"/>
</dbReference>
<evidence type="ECO:0000256" key="5">
    <source>
        <dbReference type="SAM" id="Coils"/>
    </source>
</evidence>
<proteinExistence type="predicted"/>
<sequence>MPLDREDLAKLMDKLETAEKFKNPNRKRTKRRYRSLRQVLRDDEKRIQQKRDESKTPIANIVTYQSVTAPPSLKPVKTYCDITGLPTNYRSPTTRMRYYNKECFDMIKSLPPGVDQQYLALRKANVILK</sequence>
<evidence type="ECO:0000313" key="8">
    <source>
        <dbReference type="EMBL" id="VUG19831.1"/>
    </source>
</evidence>
<evidence type="ECO:0000256" key="4">
    <source>
        <dbReference type="ARBA" id="ARBA00023242"/>
    </source>
</evidence>
<evidence type="ECO:0000259" key="6">
    <source>
        <dbReference type="SMART" id="SM00993"/>
    </source>
</evidence>
<keyword evidence="3" id="KW-0804">Transcription</keyword>
<feature type="coiled-coil region" evidence="5">
    <location>
        <begin position="26"/>
        <end position="53"/>
    </location>
</feature>
<dbReference type="PANTHER" id="PTHR31200">
    <property type="entry name" value="INO80 COMPLEX SUBUNIT C"/>
    <property type="match status" value="1"/>
</dbReference>
<dbReference type="GO" id="GO:0006338">
    <property type="term" value="P:chromatin remodeling"/>
    <property type="evidence" value="ECO:0007669"/>
    <property type="project" value="InterPro"/>
</dbReference>
<organism evidence="8 9">
    <name type="scientific">Dekkera bruxellensis</name>
    <name type="common">Brettanomyces custersii</name>
    <dbReference type="NCBI Taxonomy" id="5007"/>
    <lineage>
        <taxon>Eukaryota</taxon>
        <taxon>Fungi</taxon>
        <taxon>Dikarya</taxon>
        <taxon>Ascomycota</taxon>
        <taxon>Saccharomycotina</taxon>
        <taxon>Pichiomycetes</taxon>
        <taxon>Pichiales</taxon>
        <taxon>Pichiaceae</taxon>
        <taxon>Brettanomyces</taxon>
    </lineage>
</organism>
<protein>
    <submittedName>
        <fullName evidence="8">DEBR0S6_00848g1_1</fullName>
    </submittedName>
</protein>
<dbReference type="PANTHER" id="PTHR31200:SF1">
    <property type="entry name" value="INO80 COMPLEX SUBUNIT C"/>
    <property type="match status" value="1"/>
</dbReference>
<name>A0A7D9D062_DEKBR</name>
<dbReference type="InterPro" id="IPR029525">
    <property type="entry name" value="INO80C/Ies6"/>
</dbReference>
<evidence type="ECO:0000256" key="3">
    <source>
        <dbReference type="ARBA" id="ARBA00023163"/>
    </source>
</evidence>
<dbReference type="Proteomes" id="UP000478008">
    <property type="component" value="Unassembled WGS sequence"/>
</dbReference>
<dbReference type="SMART" id="SM00993">
    <property type="entry name" value="YL1_C"/>
    <property type="match status" value="1"/>
</dbReference>
<keyword evidence="2" id="KW-0805">Transcription regulation</keyword>
<evidence type="ECO:0000313" key="9">
    <source>
        <dbReference type="Proteomes" id="UP000478008"/>
    </source>
</evidence>
<dbReference type="EMBL" id="JABCYN010000015">
    <property type="protein sequence ID" value="KAF6014138.1"/>
    <property type="molecule type" value="Genomic_DNA"/>
</dbReference>
<feature type="domain" description="Vps72/YL1 C-terminal" evidence="6">
    <location>
        <begin position="78"/>
        <end position="107"/>
    </location>
</feature>
<dbReference type="AlphaFoldDB" id="A0A7D9D062"/>
<evidence type="ECO:0000313" key="7">
    <source>
        <dbReference type="EMBL" id="KAF6014138.1"/>
    </source>
</evidence>
<keyword evidence="4" id="KW-0539">Nucleus</keyword>
<dbReference type="InterPro" id="IPR013272">
    <property type="entry name" value="Vps72/YL1_C"/>
</dbReference>